<proteinExistence type="predicted"/>
<evidence type="ECO:0000313" key="1">
    <source>
        <dbReference type="EMBL" id="CAK9224459.1"/>
    </source>
</evidence>
<sequence>MGEKTGVSLSLERKQLDWLEIMSKKYGLPTPGKAFRIVILYTKQKEHDAADIFAKVQSIVDDDSTLVNSLQKLDDVHDYYLQELVSKYGLGSKDKAARVVLDYAMTSGDESTIFEVKRCRHGSTCKNC</sequence>
<protein>
    <submittedName>
        <fullName evidence="1">Uncharacterized protein</fullName>
    </submittedName>
</protein>
<evidence type="ECO:0000313" key="2">
    <source>
        <dbReference type="Proteomes" id="UP001497512"/>
    </source>
</evidence>
<dbReference type="EMBL" id="OZ019896">
    <property type="protein sequence ID" value="CAK9224459.1"/>
    <property type="molecule type" value="Genomic_DNA"/>
</dbReference>
<gene>
    <name evidence="1" type="ORF">CSSPTR1EN2_LOCUS17342</name>
</gene>
<name>A0ABP0UQL3_9BRYO</name>
<dbReference type="Proteomes" id="UP001497512">
    <property type="component" value="Chromosome 4"/>
</dbReference>
<reference evidence="1" key="1">
    <citation type="submission" date="2024-02" db="EMBL/GenBank/DDBJ databases">
        <authorList>
            <consortium name="ELIXIR-Norway"/>
            <consortium name="Elixir Norway"/>
        </authorList>
    </citation>
    <scope>NUCLEOTIDE SEQUENCE</scope>
</reference>
<accession>A0ABP0UQL3</accession>
<organism evidence="1 2">
    <name type="scientific">Sphagnum troendelagicum</name>
    <dbReference type="NCBI Taxonomy" id="128251"/>
    <lineage>
        <taxon>Eukaryota</taxon>
        <taxon>Viridiplantae</taxon>
        <taxon>Streptophyta</taxon>
        <taxon>Embryophyta</taxon>
        <taxon>Bryophyta</taxon>
        <taxon>Sphagnophytina</taxon>
        <taxon>Sphagnopsida</taxon>
        <taxon>Sphagnales</taxon>
        <taxon>Sphagnaceae</taxon>
        <taxon>Sphagnum</taxon>
    </lineage>
</organism>
<keyword evidence="2" id="KW-1185">Reference proteome</keyword>